<accession>A0A812IK56</accession>
<evidence type="ECO:0000256" key="1">
    <source>
        <dbReference type="ARBA" id="ARBA00009922"/>
    </source>
</evidence>
<dbReference type="AlphaFoldDB" id="A0A812IK56"/>
<dbReference type="Gene3D" id="3.40.50.300">
    <property type="entry name" value="P-loop containing nucleotide triphosphate hydrolases"/>
    <property type="match status" value="2"/>
</dbReference>
<evidence type="ECO:0000256" key="9">
    <source>
        <dbReference type="ARBA" id="ARBA00034808"/>
    </source>
</evidence>
<name>A0A812IK56_9DINO</name>
<keyword evidence="15" id="KW-1185">Reference proteome</keyword>
<keyword evidence="5 11" id="KW-0067">ATP-binding</keyword>
<dbReference type="GO" id="GO:0003677">
    <property type="term" value="F:DNA binding"/>
    <property type="evidence" value="ECO:0007669"/>
    <property type="project" value="UniProtKB-KW"/>
</dbReference>
<evidence type="ECO:0000256" key="8">
    <source>
        <dbReference type="ARBA" id="ARBA00034617"/>
    </source>
</evidence>
<evidence type="ECO:0000259" key="13">
    <source>
        <dbReference type="PROSITE" id="PS51217"/>
    </source>
</evidence>
<evidence type="ECO:0000256" key="11">
    <source>
        <dbReference type="PROSITE-ProRule" id="PRU00560"/>
    </source>
</evidence>
<dbReference type="Gene3D" id="1.10.486.10">
    <property type="entry name" value="PCRA, domain 4"/>
    <property type="match status" value="1"/>
</dbReference>
<gene>
    <name evidence="14" type="primary">pcrA</name>
    <name evidence="14" type="ORF">SNAT2548_LOCUS4381</name>
</gene>
<dbReference type="PANTHER" id="PTHR11070:SF2">
    <property type="entry name" value="ATP-DEPENDENT DNA HELICASE SRS2"/>
    <property type="match status" value="1"/>
</dbReference>
<evidence type="ECO:0000256" key="3">
    <source>
        <dbReference type="ARBA" id="ARBA00022801"/>
    </source>
</evidence>
<dbReference type="PANTHER" id="PTHR11070">
    <property type="entry name" value="UVRD / RECB / PCRA DNA HELICASE FAMILY MEMBER"/>
    <property type="match status" value="1"/>
</dbReference>
<dbReference type="EC" id="5.6.2.4" evidence="9"/>
<dbReference type="CDD" id="cd17932">
    <property type="entry name" value="DEXQc_UvrD"/>
    <property type="match status" value="1"/>
</dbReference>
<dbReference type="GO" id="GO:0016787">
    <property type="term" value="F:hydrolase activity"/>
    <property type="evidence" value="ECO:0007669"/>
    <property type="project" value="UniProtKB-UniRule"/>
</dbReference>
<feature type="domain" description="UvrD-like helicase ATP-binding" evidence="12">
    <location>
        <begin position="88"/>
        <end position="368"/>
    </location>
</feature>
<evidence type="ECO:0000256" key="5">
    <source>
        <dbReference type="ARBA" id="ARBA00022840"/>
    </source>
</evidence>
<dbReference type="InterPro" id="IPR027417">
    <property type="entry name" value="P-loop_NTPase"/>
</dbReference>
<comment type="catalytic activity">
    <reaction evidence="8">
        <text>Couples ATP hydrolysis with the unwinding of duplex DNA by translocating in the 3'-5' direction.</text>
        <dbReference type="EC" id="5.6.2.4"/>
    </reaction>
</comment>
<keyword evidence="4 11" id="KW-0347">Helicase</keyword>
<protein>
    <recommendedName>
        <fullName evidence="9">DNA 3'-5' helicase</fullName>
        <ecNumber evidence="9">5.6.2.4</ecNumber>
    </recommendedName>
</protein>
<dbReference type="PROSITE" id="PS51217">
    <property type="entry name" value="UVRD_HELICASE_CTER"/>
    <property type="match status" value="1"/>
</dbReference>
<evidence type="ECO:0000256" key="10">
    <source>
        <dbReference type="ARBA" id="ARBA00048988"/>
    </source>
</evidence>
<dbReference type="GO" id="GO:0043138">
    <property type="term" value="F:3'-5' DNA helicase activity"/>
    <property type="evidence" value="ECO:0007669"/>
    <property type="project" value="UniProtKB-EC"/>
</dbReference>
<evidence type="ECO:0000259" key="12">
    <source>
        <dbReference type="PROSITE" id="PS51198"/>
    </source>
</evidence>
<keyword evidence="3 11" id="KW-0378">Hydrolase</keyword>
<evidence type="ECO:0000256" key="6">
    <source>
        <dbReference type="ARBA" id="ARBA00023125"/>
    </source>
</evidence>
<sequence length="695" mass="77828">MADMAAMAATGGLNGGHIRRNSWGIQRSAGKPWGGAGEATGPSAPRVAVLFLAAGCGGRWDAGPLQERGSRSALGRRQGIRRRGLARRVLNQRQREAVEAPAGEHLVIAGAGTGKTTTLTERLAHLVNQGVRPEGIVLLTFTRIAAEEMTSRAEALVGHKMQGVRSGTFHGFSLNMLQKYKARLGLLSGFSVLNASDAEGIIAQKRRMLGLNGREVEFPSAGRLATLFSRSANTGVSLQLLCEQWQHSRHTDGILAVWEEYEAEKRRSNYLDFDDLLVRCHLLFEKDEVVRQLEAGACEHLLVDEYQDTSPVQDSIVKHLSSVNGNVMVVGDDAQSIYGFRGASVENIRKFEDSCHSKMILADNYRSTQQILDLANALLSRSTEHFRKELRSEICGDLPQLMSFRSDFTESQWVAAKIKELHQEGVPLKNMAVLYRMNQRSRELEAQLLQQGLEYRRYGGHRFATQSHVKDLMAVISVALNPLDVVHWKRILRLFAGVGEVTARQVVNSVKTNDRHELDPQRWAKKKFYPDLVALQKLLSSLRQESDPRTCVRYACEWYAPFLRDLSNAGEREKDLETLEDCAASCDSLLDMASKMQIEDPFPANGKREKQEDSLTLSTVHSAKGLEWDVVFIMGADDDFRPFSRFDSEELRRLIYVAITRAKHSLYLTKSRGPLTRLLEDIPDLEGLVDMHEEC</sequence>
<dbReference type="Pfam" id="PF13361">
    <property type="entry name" value="UvrD_C"/>
    <property type="match status" value="1"/>
</dbReference>
<comment type="caution">
    <text evidence="14">The sequence shown here is derived from an EMBL/GenBank/DDBJ whole genome shotgun (WGS) entry which is preliminary data.</text>
</comment>
<comment type="similarity">
    <text evidence="1">Belongs to the helicase family. UvrD subfamily.</text>
</comment>
<dbReference type="InterPro" id="IPR013986">
    <property type="entry name" value="DExx_box_DNA_helicase_dom_sf"/>
</dbReference>
<reference evidence="14" key="1">
    <citation type="submission" date="2021-02" db="EMBL/GenBank/DDBJ databases">
        <authorList>
            <person name="Dougan E. K."/>
            <person name="Rhodes N."/>
            <person name="Thang M."/>
            <person name="Chan C."/>
        </authorList>
    </citation>
    <scope>NUCLEOTIDE SEQUENCE</scope>
</reference>
<keyword evidence="2 11" id="KW-0547">Nucleotide-binding</keyword>
<dbReference type="SUPFAM" id="SSF52540">
    <property type="entry name" value="P-loop containing nucleoside triphosphate hydrolases"/>
    <property type="match status" value="1"/>
</dbReference>
<comment type="catalytic activity">
    <reaction evidence="10">
        <text>ATP + H2O = ADP + phosphate + H(+)</text>
        <dbReference type="Rhea" id="RHEA:13065"/>
        <dbReference type="ChEBI" id="CHEBI:15377"/>
        <dbReference type="ChEBI" id="CHEBI:15378"/>
        <dbReference type="ChEBI" id="CHEBI:30616"/>
        <dbReference type="ChEBI" id="CHEBI:43474"/>
        <dbReference type="ChEBI" id="CHEBI:456216"/>
        <dbReference type="EC" id="5.6.2.4"/>
    </reaction>
</comment>
<dbReference type="InterPro" id="IPR014017">
    <property type="entry name" value="DNA_helicase_UvrD-like_C"/>
</dbReference>
<feature type="binding site" evidence="11">
    <location>
        <begin position="109"/>
        <end position="116"/>
    </location>
    <ligand>
        <name>ATP</name>
        <dbReference type="ChEBI" id="CHEBI:30616"/>
    </ligand>
</feature>
<dbReference type="GO" id="GO:0000725">
    <property type="term" value="P:recombinational repair"/>
    <property type="evidence" value="ECO:0007669"/>
    <property type="project" value="TreeGrafter"/>
</dbReference>
<dbReference type="InterPro" id="IPR000212">
    <property type="entry name" value="DNA_helicase_UvrD/REP"/>
</dbReference>
<evidence type="ECO:0000313" key="15">
    <source>
        <dbReference type="Proteomes" id="UP000604046"/>
    </source>
</evidence>
<dbReference type="EMBL" id="CAJNDS010000269">
    <property type="protein sequence ID" value="CAE7036117.1"/>
    <property type="molecule type" value="Genomic_DNA"/>
</dbReference>
<feature type="domain" description="UvrD-like helicase C-terminal" evidence="13">
    <location>
        <begin position="369"/>
        <end position="625"/>
    </location>
</feature>
<dbReference type="InterPro" id="IPR014016">
    <property type="entry name" value="UvrD-like_ATP-bd"/>
</dbReference>
<keyword evidence="7" id="KW-0413">Isomerase</keyword>
<dbReference type="PROSITE" id="PS51198">
    <property type="entry name" value="UVRD_HELICASE_ATP_BIND"/>
    <property type="match status" value="1"/>
</dbReference>
<evidence type="ECO:0000313" key="14">
    <source>
        <dbReference type="EMBL" id="CAE7036117.1"/>
    </source>
</evidence>
<evidence type="ECO:0000256" key="2">
    <source>
        <dbReference type="ARBA" id="ARBA00022741"/>
    </source>
</evidence>
<dbReference type="Gene3D" id="1.10.10.160">
    <property type="match status" value="1"/>
</dbReference>
<evidence type="ECO:0000256" key="4">
    <source>
        <dbReference type="ARBA" id="ARBA00022806"/>
    </source>
</evidence>
<dbReference type="OrthoDB" id="417752at2759"/>
<keyword evidence="6" id="KW-0238">DNA-binding</keyword>
<dbReference type="Proteomes" id="UP000604046">
    <property type="component" value="Unassembled WGS sequence"/>
</dbReference>
<proteinExistence type="inferred from homology"/>
<dbReference type="GO" id="GO:0005524">
    <property type="term" value="F:ATP binding"/>
    <property type="evidence" value="ECO:0007669"/>
    <property type="project" value="UniProtKB-UniRule"/>
</dbReference>
<dbReference type="Pfam" id="PF00580">
    <property type="entry name" value="UvrD-helicase"/>
    <property type="match status" value="1"/>
</dbReference>
<organism evidence="14 15">
    <name type="scientific">Symbiodinium natans</name>
    <dbReference type="NCBI Taxonomy" id="878477"/>
    <lineage>
        <taxon>Eukaryota</taxon>
        <taxon>Sar</taxon>
        <taxon>Alveolata</taxon>
        <taxon>Dinophyceae</taxon>
        <taxon>Suessiales</taxon>
        <taxon>Symbiodiniaceae</taxon>
        <taxon>Symbiodinium</taxon>
    </lineage>
</organism>
<evidence type="ECO:0000256" key="7">
    <source>
        <dbReference type="ARBA" id="ARBA00023235"/>
    </source>
</evidence>